<keyword evidence="1" id="KW-0812">Transmembrane</keyword>
<dbReference type="Gene3D" id="2.180.10.10">
    <property type="entry name" value="RHS repeat-associated core"/>
    <property type="match status" value="1"/>
</dbReference>
<dbReference type="OrthoDB" id="6722058at2"/>
<reference evidence="2 3" key="1">
    <citation type="submission" date="2018-12" db="EMBL/GenBank/DDBJ databases">
        <authorList>
            <person name="Li S."/>
            <person name="Yang R."/>
            <person name="Chen G."/>
            <person name="Zou L."/>
            <person name="Zhang C."/>
            <person name="Chen Y."/>
            <person name="Liu Z."/>
            <person name="Li Y."/>
            <person name="Yan Y."/>
            <person name="Huang M."/>
            <person name="Chen T."/>
        </authorList>
    </citation>
    <scope>NUCLEOTIDE SEQUENCE [LARGE SCALE GENOMIC DNA]</scope>
    <source>
        <strain evidence="2 3">1257</strain>
    </source>
</reference>
<organism evidence="2 3">
    <name type="scientific">Pseudomonas entomophila</name>
    <dbReference type="NCBI Taxonomy" id="312306"/>
    <lineage>
        <taxon>Bacteria</taxon>
        <taxon>Pseudomonadati</taxon>
        <taxon>Pseudomonadota</taxon>
        <taxon>Gammaproteobacteria</taxon>
        <taxon>Pseudomonadales</taxon>
        <taxon>Pseudomonadaceae</taxon>
        <taxon>Pseudomonas</taxon>
    </lineage>
</organism>
<dbReference type="KEGG" id="pory:EJA05_23695"/>
<evidence type="ECO:0000256" key="1">
    <source>
        <dbReference type="SAM" id="Phobius"/>
    </source>
</evidence>
<dbReference type="PANTHER" id="PTHR32305:SF15">
    <property type="entry name" value="PROTEIN RHSA-RELATED"/>
    <property type="match status" value="1"/>
</dbReference>
<feature type="transmembrane region" description="Helical" evidence="1">
    <location>
        <begin position="2531"/>
        <end position="2553"/>
    </location>
</feature>
<accession>A0A3Q8TXC7</accession>
<dbReference type="Proteomes" id="UP000268230">
    <property type="component" value="Chromosome"/>
</dbReference>
<dbReference type="PANTHER" id="PTHR32305">
    <property type="match status" value="1"/>
</dbReference>
<keyword evidence="1" id="KW-1133">Transmembrane helix</keyword>
<dbReference type="InterPro" id="IPR050708">
    <property type="entry name" value="T6SS_VgrG/RHS"/>
</dbReference>
<evidence type="ECO:0000313" key="3">
    <source>
        <dbReference type="Proteomes" id="UP000268230"/>
    </source>
</evidence>
<feature type="transmembrane region" description="Helical" evidence="1">
    <location>
        <begin position="2505"/>
        <end position="2524"/>
    </location>
</feature>
<dbReference type="InterPro" id="IPR022385">
    <property type="entry name" value="Rhs_assc_core"/>
</dbReference>
<gene>
    <name evidence="2" type="ORF">EJA05_23695</name>
</gene>
<sequence>MMTYNCHAFRKFFKNGDLITVNGVKAVYEFAENDVLRIRSPDKRNLAYTDIELVPELDAKLEQEAMQLEAMLESGAVLVKPEEWGKLSPALGAVWVELTTDLNGYYSFFGHVTVVDYPGQYAKFVFTVDDALQDHHAQLTLDYPILKGTGLFNGQHEFFSFIKNVYLLSGIVSQIDPYAVPYQITTRSDGYLPDMTDFTLMREGSVDDGWYSTVPIKAGRELARDETLSAFLVNRCDGEVSRFAFTPQASELTAQKWPRAFAKFVADQGAPITAGAWDENNNFTTESGPLRLWSHAKYRAFSNAPFDSNLVQALACNDSFRLTARQTLCLQVRDLKTQALFENHFFSPTQGQVGLGWSKALCDQINRDSHLLRAGVLNSDCQVTPAEIGNAFWVPQRAELSVNLTVSGWWESRKVEGSQALPVGTTLHTWVYDACSQRLLGHHQWGPTTTLRASGKWLADWATALNRSEVSAYVQASSSRPASNNLIGQDALGLGLWHRGDALRIFTSLPDAGNWVPALELPTKAMSRASLNVAVRHPFSNRALHTGVFRPPQTEKGGEIELPSWRIALARFLQEQAWPELYVDIDSTTGGAGSLSIPRFSELQVEFEPLVEEAPDVQKEEMASVLSVDFDSAFSELQVEFEPFVEVAPDVLKEEMASAPSVEFDSAKGQLNASINLQSGELEFRLTQHAWDKGIRVAACEPTVFGKGEESPLWVSAGKIIWGGRVKQDYEIVLDYPESLRGEDKLIVGHFGAFDEHAFWKNSKSVEFTPSAALAPYTPRSLLCEDWGNTDHSEIFDTFGHDMTGVDGRLGLFHAHYPIATLQGLGARGPLCDLTLHYSALRGNEAGLGDGWAWRFSSLDVRDRVLTLANGGRITFTPKEWEDLGKEQPLKKKHCLLSCNKDYSEFTIELPNGRQEVLKKPAVVAANEVEPNDEFRQTVLKLLRAIKEKSKPQFPAVPEHWTQWVLLVASPGAYYIGAALDYNEAAKAWATHGTIEELNERIAYYERPFVQLLPARIISHYGEVLELTWKRQLGQFLLMRIESEKQTLFTAEYVTPDKSAAQVNMQIWPASDERFEVKLQLKDWLLRTLEWTQAGACLQQVKCGYEDDPVLDRVLCRLEELDGSVEYVRYTPGVRPEPHDTNKWPSWPKVKLHALIPGGGQENHVATYQYTGELRDISDQLYIIAGRRGPYGKRRHHLQVFGEDGSHRREILAGEASAEDQWLELKAQNKNTTQSIRYTGYGNDLIKVIESIKLVIRKGKPALAGKQSVKHQQEIVEMLWRFSRNQRVVLVNAIQACLQVVPVAQRQPHGKAVDMQIMTTDDDGLPVKVVIEGQHTLCRGYYGRAGGANRIEADLLRTVDCLPELQELQELPLLDCPAVPEYAMLPVMFEYECDDFGHPLGLKLFGYRTVAHAGRPYLELAEERVIQGGRLEMASGELFIPTDEPTQIGLASVLCRRHLHGSSTVTHKVTPSDASKVKVWTVQDTQMTLQGPDVFWEKTTKTFEDNPNAPYILERITLQTQAGTQQVSVRHFSRLSANWLTQTDAEIEMTRQYDALGRVVDDARYRLEPGRKSRAENQRAVIHITTAYSADNKLETHTHANGAQRRNHLDGVQRVWRSEWQPAGAIDYVPLDEYCRDGLDESQSVGCWEWDYLPGGQAVIEMAQVQPKDGREPWLTALGAVVEEQSSANQTPPDVDSSEWDVAVALTCSGGDDEEEMLKFLTCLVQLRDVRDAHDVSDEYITDLIRQALYLLVSLFDRYRYFLPYFFKFFQGLAGRKGGQCIPVVGASRIPVRYGQKLERWAANLVIKDFNLGGADVENAEVLDFLKLLDSAEAERARGYLQIASPVLFTYANPAKGTTTRQVVKEGLAQQCLSELTTEYVTLTDGTFERTETLVDGAGLQQVKLVQQLDASAQVVRSERFVDGETRIYAFERDDLGRITKATRPDGSTVERAYHGFSNQPTALKIDGRVIATQTVANDSTLKSRTVGNRTYSFDDDTITLPDKTCLQTHIDADCVRWRAGDSAMGSLARKNGGATVVCEDGAGGTWRHRFIQGDLPGRIEGTETTPRGKVPTQDWQTLCGATVASLRADGRWQRVFVDDQGRLLRTCKDHEDVLYRYDALGRLKSRLVHAMKAGEQWQVLSEHNGLGQEIVRTFLHNGAIRFSQRMTWRGDGRLISKANYQDGQLKSTERFVYDALDRLEGYTCESDDTAYCPTNASGDAVKAQAFTWDALDNVVTKVTTRFDGTQHTQDFSYDANADPTRMTSVQHGSQSRVLSWSDNGYLVDDGQSHAFSYTGAGQVSRVKDAEGQLLSRYQYDGYQRLVAQHVEQDESICELRYDGDELIGEIWFDKTRAVTRRTSISAGLAEYEDDQVRWLIDDPQVGIAGQVRDGGLTLAPRLPFGEGALLEGVVSGYNGMRRDPVTGQYPAGNGYRSYDPGIGRYAQPDWLAPFGDGGHNPYQHCPDPVNLHDPSGAIMLSRWGQDRQLREREEQLRGTRNVGLGGKWRGLALSFVLTVLGVGATVFSGGTASMLLFAFLTTMAVTSFGLEVASALTAETNPELSKALGIASMATGVASTQGFQGVMKASIKLFNATRTLVQRTVRWVGNGLKAVGQGFKRLKSAKLGVTRQSVWLSIREGASRAIAAAKSAPGKLLCKVDDYIKAPAARLEPMPTYGRHGVFGKLKSLWDGPDPLNLTGRSIAFYNWANQLRFVSTLSQNMALAIEANILRGTIDSSIALARGNQTSTISTRARGSYLPDPNIKEVARAISQFEIRSTMELSI</sequence>
<keyword evidence="1" id="KW-0472">Membrane</keyword>
<name>A0A3Q8TXC7_9PSED</name>
<dbReference type="EMBL" id="CP034338">
    <property type="protein sequence ID" value="AZL70548.1"/>
    <property type="molecule type" value="Genomic_DNA"/>
</dbReference>
<evidence type="ECO:0000313" key="2">
    <source>
        <dbReference type="EMBL" id="AZL70548.1"/>
    </source>
</evidence>
<proteinExistence type="predicted"/>
<dbReference type="Gene3D" id="3.30.70.2150">
    <property type="match status" value="2"/>
</dbReference>
<protein>
    <submittedName>
        <fullName evidence="2">RHS repeat-associated core domain-containing protein</fullName>
    </submittedName>
</protein>
<dbReference type="NCBIfam" id="TIGR03696">
    <property type="entry name" value="Rhs_assc_core"/>
    <property type="match status" value="1"/>
</dbReference>